<keyword evidence="3" id="KW-1185">Reference proteome</keyword>
<evidence type="ECO:0008006" key="4">
    <source>
        <dbReference type="Google" id="ProtNLM"/>
    </source>
</evidence>
<reference evidence="2" key="1">
    <citation type="submission" date="2023-09" db="EMBL/GenBank/DDBJ databases">
        <title>Undibacterium sp. 20NA77.5 isolated from freshwater.</title>
        <authorList>
            <person name="Le V."/>
            <person name="Ko S.-R."/>
            <person name="Ahn C.-Y."/>
            <person name="Oh H.-M."/>
        </authorList>
    </citation>
    <scope>NUCLEOTIDE SEQUENCE</scope>
    <source>
        <strain evidence="2">20NA77.5</strain>
    </source>
</reference>
<feature type="signal peptide" evidence="1">
    <location>
        <begin position="1"/>
        <end position="22"/>
    </location>
</feature>
<keyword evidence="1" id="KW-0732">Signal</keyword>
<gene>
    <name evidence="2" type="ORF">RF679_11520</name>
</gene>
<feature type="chain" id="PRO_5045348120" description="Lipoprotein" evidence="1">
    <location>
        <begin position="23"/>
        <end position="70"/>
    </location>
</feature>
<sequence length="70" mass="7161">MLKKTVSISSILAVVASLSACIAVSEGGGDSSKQIAIMSQQAISTCGAGNVDKVSTSSFTCKDRIIRPQN</sequence>
<dbReference type="EMBL" id="CP133720">
    <property type="protein sequence ID" value="WMW79277.1"/>
    <property type="molecule type" value="Genomic_DNA"/>
</dbReference>
<organism evidence="2 3">
    <name type="scientific">Undibacterium cyanobacteriorum</name>
    <dbReference type="NCBI Taxonomy" id="3073561"/>
    <lineage>
        <taxon>Bacteria</taxon>
        <taxon>Pseudomonadati</taxon>
        <taxon>Pseudomonadota</taxon>
        <taxon>Betaproteobacteria</taxon>
        <taxon>Burkholderiales</taxon>
        <taxon>Oxalobacteraceae</taxon>
        <taxon>Undibacterium</taxon>
    </lineage>
</organism>
<evidence type="ECO:0000313" key="3">
    <source>
        <dbReference type="Proteomes" id="UP001181355"/>
    </source>
</evidence>
<dbReference type="RefSeq" id="WP_309480776.1">
    <property type="nucleotide sequence ID" value="NZ_CP133720.1"/>
</dbReference>
<dbReference type="PROSITE" id="PS51257">
    <property type="entry name" value="PROKAR_LIPOPROTEIN"/>
    <property type="match status" value="1"/>
</dbReference>
<evidence type="ECO:0000256" key="1">
    <source>
        <dbReference type="SAM" id="SignalP"/>
    </source>
</evidence>
<name>A0ABY9RDI1_9BURK</name>
<evidence type="ECO:0000313" key="2">
    <source>
        <dbReference type="EMBL" id="WMW79277.1"/>
    </source>
</evidence>
<dbReference type="Proteomes" id="UP001181355">
    <property type="component" value="Chromosome"/>
</dbReference>
<protein>
    <recommendedName>
        <fullName evidence="4">Lipoprotein</fullName>
    </recommendedName>
</protein>
<proteinExistence type="predicted"/>
<accession>A0ABY9RDI1</accession>